<keyword evidence="13" id="KW-0238">DNA-binding</keyword>
<keyword evidence="10" id="KW-0862">Zinc</keyword>
<dbReference type="GO" id="GO:0005634">
    <property type="term" value="C:nucleus"/>
    <property type="evidence" value="ECO:0007669"/>
    <property type="project" value="UniProtKB-SubCell"/>
</dbReference>
<evidence type="ECO:0000313" key="20">
    <source>
        <dbReference type="Ensembl" id="ENSCMIP00000016825.1"/>
    </source>
</evidence>
<dbReference type="InterPro" id="IPR000210">
    <property type="entry name" value="BTB/POZ_dom"/>
</dbReference>
<keyword evidence="12" id="KW-0805">Transcription regulation</keyword>
<feature type="region of interest" description="Disordered" evidence="17">
    <location>
        <begin position="1211"/>
        <end position="1242"/>
    </location>
</feature>
<reference evidence="21" key="1">
    <citation type="journal article" date="2006" name="Science">
        <title>Ancient noncoding elements conserved in the human genome.</title>
        <authorList>
            <person name="Venkatesh B."/>
            <person name="Kirkness E.F."/>
            <person name="Loh Y.H."/>
            <person name="Halpern A.L."/>
            <person name="Lee A.P."/>
            <person name="Johnson J."/>
            <person name="Dandona N."/>
            <person name="Viswanathan L.D."/>
            <person name="Tay A."/>
            <person name="Venter J.C."/>
            <person name="Strausberg R.L."/>
            <person name="Brenner S."/>
        </authorList>
    </citation>
    <scope>NUCLEOTIDE SEQUENCE [LARGE SCALE GENOMIC DNA]</scope>
</reference>
<evidence type="ECO:0000256" key="13">
    <source>
        <dbReference type="ARBA" id="ARBA00023125"/>
    </source>
</evidence>
<keyword evidence="8" id="KW-0677">Repeat</keyword>
<dbReference type="InterPro" id="IPR013087">
    <property type="entry name" value="Znf_C2H2_type"/>
</dbReference>
<keyword evidence="15" id="KW-0539">Nucleus</keyword>
<feature type="region of interest" description="Disordered" evidence="17">
    <location>
        <begin position="161"/>
        <end position="206"/>
    </location>
</feature>
<feature type="domain" description="C2H2-type" evidence="19">
    <location>
        <begin position="1167"/>
        <end position="1194"/>
    </location>
</feature>
<keyword evidence="21" id="KW-1185">Reference proteome</keyword>
<dbReference type="GeneTree" id="ENSGT00940000161449"/>
<feature type="region of interest" description="Disordered" evidence="17">
    <location>
        <begin position="682"/>
        <end position="716"/>
    </location>
</feature>
<dbReference type="Proteomes" id="UP000314986">
    <property type="component" value="Unassembled WGS sequence"/>
</dbReference>
<dbReference type="GO" id="GO:0003677">
    <property type="term" value="F:DNA binding"/>
    <property type="evidence" value="ECO:0007669"/>
    <property type="project" value="UniProtKB-KW"/>
</dbReference>
<reference evidence="21" key="2">
    <citation type="journal article" date="2007" name="PLoS Biol.">
        <title>Survey sequencing and comparative analysis of the elephant shark (Callorhinchus milii) genome.</title>
        <authorList>
            <person name="Venkatesh B."/>
            <person name="Kirkness E.F."/>
            <person name="Loh Y.H."/>
            <person name="Halpern A.L."/>
            <person name="Lee A.P."/>
            <person name="Johnson J."/>
            <person name="Dandona N."/>
            <person name="Viswanathan L.D."/>
            <person name="Tay A."/>
            <person name="Venter J.C."/>
            <person name="Strausberg R.L."/>
            <person name="Brenner S."/>
        </authorList>
    </citation>
    <scope>NUCLEOTIDE SEQUENCE [LARGE SCALE GENOMIC DNA]</scope>
</reference>
<dbReference type="PROSITE" id="PS50097">
    <property type="entry name" value="BTB"/>
    <property type="match status" value="1"/>
</dbReference>
<dbReference type="Pfam" id="PF00096">
    <property type="entry name" value="zf-C2H2"/>
    <property type="match status" value="2"/>
</dbReference>
<proteinExistence type="predicted"/>
<feature type="domain" description="C2H2-type" evidence="19">
    <location>
        <begin position="1139"/>
        <end position="1166"/>
    </location>
</feature>
<dbReference type="GO" id="GO:0008270">
    <property type="term" value="F:zinc ion binding"/>
    <property type="evidence" value="ECO:0007669"/>
    <property type="project" value="UniProtKB-KW"/>
</dbReference>
<keyword evidence="7" id="KW-0479">Metal-binding</keyword>
<evidence type="ECO:0000256" key="2">
    <source>
        <dbReference type="ARBA" id="ARBA00004286"/>
    </source>
</evidence>
<evidence type="ECO:0000256" key="8">
    <source>
        <dbReference type="ARBA" id="ARBA00022737"/>
    </source>
</evidence>
<feature type="compositionally biased region" description="Low complexity" evidence="17">
    <location>
        <begin position="888"/>
        <end position="907"/>
    </location>
</feature>
<evidence type="ECO:0000256" key="11">
    <source>
        <dbReference type="ARBA" id="ARBA00022843"/>
    </source>
</evidence>
<feature type="compositionally biased region" description="Polar residues" evidence="17">
    <location>
        <begin position="1304"/>
        <end position="1318"/>
    </location>
</feature>
<comment type="subcellular location">
    <subcellularLocation>
        <location evidence="2">Chromosome</location>
    </subcellularLocation>
    <subcellularLocation>
        <location evidence="1">Nucleus</location>
    </subcellularLocation>
</comment>
<feature type="region of interest" description="Disordered" evidence="17">
    <location>
        <begin position="971"/>
        <end position="1028"/>
    </location>
</feature>
<feature type="region of interest" description="Disordered" evidence="17">
    <location>
        <begin position="268"/>
        <end position="332"/>
    </location>
</feature>
<evidence type="ECO:0000256" key="7">
    <source>
        <dbReference type="ARBA" id="ARBA00022723"/>
    </source>
</evidence>
<dbReference type="Gene3D" id="3.30.160.60">
    <property type="entry name" value="Classic Zinc Finger"/>
    <property type="match status" value="8"/>
</dbReference>
<feature type="compositionally biased region" description="Polar residues" evidence="17">
    <location>
        <begin position="321"/>
        <end position="332"/>
    </location>
</feature>
<feature type="compositionally biased region" description="Basic and acidic residues" evidence="17">
    <location>
        <begin position="858"/>
        <end position="873"/>
    </location>
</feature>
<feature type="domain" description="C2H2-type" evidence="19">
    <location>
        <begin position="1111"/>
        <end position="1138"/>
    </location>
</feature>
<protein>
    <submittedName>
        <fullName evidence="20">Zinc finger and BTB domain containing 38</fullName>
    </submittedName>
</protein>
<evidence type="ECO:0000313" key="21">
    <source>
        <dbReference type="Proteomes" id="UP000314986"/>
    </source>
</evidence>
<keyword evidence="5" id="KW-1017">Isopeptide bond</keyword>
<dbReference type="STRING" id="7868.ENSCMIP00000016825"/>
<evidence type="ECO:0000256" key="4">
    <source>
        <dbReference type="ARBA" id="ARBA00022491"/>
    </source>
</evidence>
<feature type="compositionally biased region" description="Polar residues" evidence="17">
    <location>
        <begin position="161"/>
        <end position="170"/>
    </location>
</feature>
<feature type="compositionally biased region" description="Basic and acidic residues" evidence="17">
    <location>
        <begin position="973"/>
        <end position="986"/>
    </location>
</feature>
<evidence type="ECO:0000256" key="3">
    <source>
        <dbReference type="ARBA" id="ARBA00022454"/>
    </source>
</evidence>
<dbReference type="Ensembl" id="ENSCMIT00000017158.1">
    <property type="protein sequence ID" value="ENSCMIP00000016825.1"/>
    <property type="gene ID" value="ENSCMIG00000008077.1"/>
</dbReference>
<reference evidence="21" key="3">
    <citation type="journal article" date="2014" name="Nature">
        <title>Elephant shark genome provides unique insights into gnathostome evolution.</title>
        <authorList>
            <consortium name="International Elephant Shark Genome Sequencing Consortium"/>
            <person name="Venkatesh B."/>
            <person name="Lee A.P."/>
            <person name="Ravi V."/>
            <person name="Maurya A.K."/>
            <person name="Lian M.M."/>
            <person name="Swann J.B."/>
            <person name="Ohta Y."/>
            <person name="Flajnik M.F."/>
            <person name="Sutoh Y."/>
            <person name="Kasahara M."/>
            <person name="Hoon S."/>
            <person name="Gangu V."/>
            <person name="Roy S.W."/>
            <person name="Irimia M."/>
            <person name="Korzh V."/>
            <person name="Kondrychyn I."/>
            <person name="Lim Z.W."/>
            <person name="Tay B.H."/>
            <person name="Tohari S."/>
            <person name="Kong K.W."/>
            <person name="Ho S."/>
            <person name="Lorente-Galdos B."/>
            <person name="Quilez J."/>
            <person name="Marques-Bonet T."/>
            <person name="Raney B.J."/>
            <person name="Ingham P.W."/>
            <person name="Tay A."/>
            <person name="Hillier L.W."/>
            <person name="Minx P."/>
            <person name="Boehm T."/>
            <person name="Wilson R.K."/>
            <person name="Brenner S."/>
            <person name="Warren W.C."/>
        </authorList>
    </citation>
    <scope>NUCLEOTIDE SEQUENCE [LARGE SCALE GENOMIC DNA]</scope>
</reference>
<keyword evidence="6" id="KW-0597">Phosphoprotein</keyword>
<dbReference type="GO" id="GO:0000981">
    <property type="term" value="F:DNA-binding transcription factor activity, RNA polymerase II-specific"/>
    <property type="evidence" value="ECO:0007669"/>
    <property type="project" value="TreeGrafter"/>
</dbReference>
<evidence type="ECO:0000256" key="12">
    <source>
        <dbReference type="ARBA" id="ARBA00023015"/>
    </source>
</evidence>
<feature type="domain" description="BTB" evidence="18">
    <location>
        <begin position="67"/>
        <end position="134"/>
    </location>
</feature>
<dbReference type="FunFam" id="3.30.160.60:FF:002343">
    <property type="entry name" value="Zinc finger protein 33A"/>
    <property type="match status" value="1"/>
</dbReference>
<feature type="domain" description="C2H2-type" evidence="19">
    <location>
        <begin position="573"/>
        <end position="600"/>
    </location>
</feature>
<feature type="domain" description="C2H2-type" evidence="19">
    <location>
        <begin position="416"/>
        <end position="439"/>
    </location>
</feature>
<evidence type="ECO:0000256" key="1">
    <source>
        <dbReference type="ARBA" id="ARBA00004123"/>
    </source>
</evidence>
<feature type="domain" description="C2H2-type" evidence="19">
    <location>
        <begin position="545"/>
        <end position="572"/>
    </location>
</feature>
<evidence type="ECO:0000256" key="14">
    <source>
        <dbReference type="ARBA" id="ARBA00023163"/>
    </source>
</evidence>
<keyword evidence="9 16" id="KW-0863">Zinc-finger</keyword>
<feature type="compositionally biased region" description="Polar residues" evidence="17">
    <location>
        <begin position="478"/>
        <end position="495"/>
    </location>
</feature>
<evidence type="ECO:0000256" key="15">
    <source>
        <dbReference type="ARBA" id="ARBA00023242"/>
    </source>
</evidence>
<dbReference type="PROSITE" id="PS50157">
    <property type="entry name" value="ZINC_FINGER_C2H2_2"/>
    <property type="match status" value="9"/>
</dbReference>
<dbReference type="FunFam" id="3.30.160.60:FF:000235">
    <property type="entry name" value="Zinc finger and BTB domain containing 38"/>
    <property type="match status" value="1"/>
</dbReference>
<dbReference type="InterPro" id="IPR011333">
    <property type="entry name" value="SKP1/BTB/POZ_sf"/>
</dbReference>
<evidence type="ECO:0000259" key="19">
    <source>
        <dbReference type="PROSITE" id="PS50157"/>
    </source>
</evidence>
<feature type="compositionally biased region" description="Basic residues" evidence="17">
    <location>
        <begin position="1211"/>
        <end position="1223"/>
    </location>
</feature>
<feature type="compositionally biased region" description="Polar residues" evidence="17">
    <location>
        <begin position="840"/>
        <end position="857"/>
    </location>
</feature>
<feature type="domain" description="C2H2-type" evidence="19">
    <location>
        <begin position="601"/>
        <end position="624"/>
    </location>
</feature>
<dbReference type="FunFam" id="3.30.160.60:FF:000204">
    <property type="entry name" value="Zinc finger protein 331"/>
    <property type="match status" value="1"/>
</dbReference>
<feature type="compositionally biased region" description="Low complexity" evidence="17">
    <location>
        <begin position="175"/>
        <end position="189"/>
    </location>
</feature>
<keyword evidence="11" id="KW-0832">Ubl conjugation</keyword>
<reference evidence="20" key="4">
    <citation type="submission" date="2025-08" db="UniProtKB">
        <authorList>
            <consortium name="Ensembl"/>
        </authorList>
    </citation>
    <scope>IDENTIFICATION</scope>
</reference>
<feature type="region of interest" description="Disordered" evidence="17">
    <location>
        <begin position="1259"/>
        <end position="1330"/>
    </location>
</feature>
<dbReference type="InParanoid" id="A0A4W3HNI2"/>
<dbReference type="PROSITE" id="PS00028">
    <property type="entry name" value="ZINC_FINGER_C2H2_1"/>
    <property type="match status" value="8"/>
</dbReference>
<feature type="region of interest" description="Disordered" evidence="17">
    <location>
        <begin position="1075"/>
        <end position="1099"/>
    </location>
</feature>
<dbReference type="SUPFAM" id="SSF57667">
    <property type="entry name" value="beta-beta-alpha zinc fingers"/>
    <property type="match status" value="5"/>
</dbReference>
<feature type="region of interest" description="Disordered" evidence="17">
    <location>
        <begin position="469"/>
        <end position="513"/>
    </location>
</feature>
<evidence type="ECO:0000256" key="17">
    <source>
        <dbReference type="SAM" id="MobiDB-lite"/>
    </source>
</evidence>
<evidence type="ECO:0000256" key="16">
    <source>
        <dbReference type="PROSITE-ProRule" id="PRU00042"/>
    </source>
</evidence>
<evidence type="ECO:0000256" key="9">
    <source>
        <dbReference type="ARBA" id="ARBA00022771"/>
    </source>
</evidence>
<organism evidence="20 21">
    <name type="scientific">Callorhinchus milii</name>
    <name type="common">Ghost shark</name>
    <dbReference type="NCBI Taxonomy" id="7868"/>
    <lineage>
        <taxon>Eukaryota</taxon>
        <taxon>Metazoa</taxon>
        <taxon>Chordata</taxon>
        <taxon>Craniata</taxon>
        <taxon>Vertebrata</taxon>
        <taxon>Chondrichthyes</taxon>
        <taxon>Holocephali</taxon>
        <taxon>Chimaeriformes</taxon>
        <taxon>Callorhinchidae</taxon>
        <taxon>Callorhinchus</taxon>
    </lineage>
</organism>
<evidence type="ECO:0000259" key="18">
    <source>
        <dbReference type="PROSITE" id="PS50097"/>
    </source>
</evidence>
<name>A0A4W3HNI2_CALMI</name>
<dbReference type="PANTHER" id="PTHR24394">
    <property type="entry name" value="ZINC FINGER PROTEIN"/>
    <property type="match status" value="1"/>
</dbReference>
<dbReference type="SMART" id="SM00225">
    <property type="entry name" value="BTB"/>
    <property type="match status" value="1"/>
</dbReference>
<keyword evidence="4" id="KW-0678">Repressor</keyword>
<feature type="region of interest" description="Disordered" evidence="17">
    <location>
        <begin position="840"/>
        <end position="909"/>
    </location>
</feature>
<dbReference type="CDD" id="cd18223">
    <property type="entry name" value="BTB_POZ_ZBTB38_CIBZ"/>
    <property type="match status" value="1"/>
</dbReference>
<evidence type="ECO:0000256" key="5">
    <source>
        <dbReference type="ARBA" id="ARBA00022499"/>
    </source>
</evidence>
<dbReference type="PANTHER" id="PTHR24394:SF58">
    <property type="entry name" value="ZINC FINGER AND BTB DOMAIN CONTAINING 33"/>
    <property type="match status" value="1"/>
</dbReference>
<dbReference type="InterPro" id="IPR036236">
    <property type="entry name" value="Znf_C2H2_sf"/>
</dbReference>
<accession>A0A4W3HNI2</accession>
<dbReference type="SMART" id="SM00355">
    <property type="entry name" value="ZnF_C2H2"/>
    <property type="match status" value="9"/>
</dbReference>
<dbReference type="OMA" id="GSCFDNT"/>
<sequence>MKPNGKTSGRLDERKKSCVFFKNLFCALHCDLKQMIAMSPGADLRDPSHSQTVLCCLNEQRTRGMLCDVTIVVEDSKFKAHKNVLAAASLYFKNLFSSQELWLVGHVLELPDFKADVFADVLHFIYSDKVPMRESDRASDLVEAGRRLGITFLQTLVPQQDSEVPVSSSPDCPRSLSQVSSLSESASAQNFKEETPNSEHGKPAEDFYFANGPRITNAFSIFDMQAGADLFFPIDLSTNVGKDQVRSDQLPVTCVGQSPQQMPAQTLAEHSYAVSSSRKDQPVPELSCQMDKPADDHGSPSESSTDVGACVRSGDAENSHVENQVSNGFQTPNTVNAAGFKVLRFNLNALQNSSAPMGFVPMAGPLNGPTESTDEVPMGGGMDEETGSAPEGELSKPEPTASWSEPAIKVKSPATYTCKYCPRAFSSRISLNVHSQLHTTILDKPFSCRHCGKSFVHLKRLQTHAQLCGGPGARGSNRESQNGQAESFSGENTTGADKDPGSIPHALELGTPGRLSMGRVRSMRGNNASPEPDHFVKVVEGQILYYCSVCKRSYLTLSSLKRHANVHSWRRTYPCHYCNKVFALAEYRTKHEIWHTGERRYQCIFCLEAFMTYYALKTHQKSFHGIDPGLSTNKKAASGGYRAKMCPFKLYRLLPMKLKKRPYKTYTTQSFPANTIQVTSTNDDANSFGVGPSNADPASASADAQDPPSPLGGVEEMTSLQQPLPYALTSLARTRHESNPGAPGQSSLSPDQCLNNTLSINCYFNKSLVSTENQVNGPSGKDHPAHGQQVLPCSDVKSLGQSVINYRHTAPSVIMHSNRVSSVIKHGNAFSSVITYQSRGQSDTAAQHPLPQSSASHDSSDTVPRRSLAKDGAKWQNKGSSKKTLETAKGYGAASGPGAASKSLPSAYSTGSRTETYIAKPACPGTSTDRQVAPLCQITVRIGGEAIVRRRIAGSKLFGKNGRKTKWPNAIEEQARMDSVKMKEGEDQALGSLDQTDPSGGALDPALGTETGDELSDQDSNDKLWRPYYNYKQRKRPKGFRKLRKSSWKRKCGGKASHRPALVCGSGLEPLVNDRPEKPAANQDVNAPSQEVCDKTSPTDEEMEDHLTGLYSCDFCSKPFSNSSALKLHVRCHTGEQPFCCRTCGRCFSIQSNLHKHERIHLGVKEFICLYCDKAFTLSESLKKHERIHTGDKRYRCPFCPQRFLYLNTKKNHERKHLDHKRPQKEGEKRPPSQGLKVGKTVAALGTRQKRCRIKVAVGAHDSPSHHQSNLPDGGGVSETEPERDEPTSAGAPEAEAKVDVPTTPGNVDQMAQDSPGTEPSHDNHPPESAATAARHNYAIYPWPSAHFVCPDLAPKALAQNTEHAWQICQPNFDSNLALCTNISYNPCDNNHGNHDRLVFYQSPETFYNRQVGGLAYRAL</sequence>
<keyword evidence="3" id="KW-0158">Chromosome</keyword>
<evidence type="ECO:0000256" key="10">
    <source>
        <dbReference type="ARBA" id="ARBA00022833"/>
    </source>
</evidence>
<feature type="compositionally biased region" description="Low complexity" evidence="17">
    <location>
        <begin position="692"/>
        <end position="706"/>
    </location>
</feature>
<dbReference type="Gene3D" id="3.30.710.10">
    <property type="entry name" value="Potassium Channel Kv1.1, Chain A"/>
    <property type="match status" value="1"/>
</dbReference>
<feature type="domain" description="C2H2-type" evidence="19">
    <location>
        <begin position="1195"/>
        <end position="1222"/>
    </location>
</feature>
<feature type="compositionally biased region" description="Basic and acidic residues" evidence="17">
    <location>
        <begin position="191"/>
        <end position="205"/>
    </location>
</feature>
<dbReference type="Pfam" id="PF00651">
    <property type="entry name" value="BTB"/>
    <property type="match status" value="1"/>
</dbReference>
<reference evidence="20" key="5">
    <citation type="submission" date="2025-09" db="UniProtKB">
        <authorList>
            <consortium name="Ensembl"/>
        </authorList>
    </citation>
    <scope>IDENTIFICATION</scope>
</reference>
<dbReference type="FunFam" id="3.30.160.60:FF:000437">
    <property type="entry name" value="zinc finger and BTB domain-containing protein 38"/>
    <property type="match status" value="1"/>
</dbReference>
<feature type="domain" description="C2H2-type" evidence="19">
    <location>
        <begin position="446"/>
        <end position="473"/>
    </location>
</feature>
<dbReference type="SUPFAM" id="SSF54695">
    <property type="entry name" value="POZ domain"/>
    <property type="match status" value="1"/>
</dbReference>
<feature type="region of interest" description="Disordered" evidence="17">
    <location>
        <begin position="368"/>
        <end position="403"/>
    </location>
</feature>
<dbReference type="GO" id="GO:0005694">
    <property type="term" value="C:chromosome"/>
    <property type="evidence" value="ECO:0007669"/>
    <property type="project" value="UniProtKB-SubCell"/>
</dbReference>
<evidence type="ECO:0000256" key="6">
    <source>
        <dbReference type="ARBA" id="ARBA00022553"/>
    </source>
</evidence>
<keyword evidence="14" id="KW-0804">Transcription</keyword>